<sequence>MPFSKRTALKAGVVGLAAGACLGVTTGGALAAAPADTADKAARTCHVRPDGKLFCENKRDANLFEHPNSTSRVVDTLKTSPSVFACYRRGEWHHGGNDVWYYTNGDVTKRWGYIPAVHLYTTTDPPAGMRAC</sequence>
<evidence type="ECO:0000313" key="3">
    <source>
        <dbReference type="Proteomes" id="UP000572680"/>
    </source>
</evidence>
<organism evidence="2 3">
    <name type="scientific">Actinomadura namibiensis</name>
    <dbReference type="NCBI Taxonomy" id="182080"/>
    <lineage>
        <taxon>Bacteria</taxon>
        <taxon>Bacillati</taxon>
        <taxon>Actinomycetota</taxon>
        <taxon>Actinomycetes</taxon>
        <taxon>Streptosporangiales</taxon>
        <taxon>Thermomonosporaceae</taxon>
        <taxon>Actinomadura</taxon>
    </lineage>
</organism>
<comment type="caution">
    <text evidence="2">The sequence shown here is derived from an EMBL/GenBank/DDBJ whole genome shotgun (WGS) entry which is preliminary data.</text>
</comment>
<evidence type="ECO:0008006" key="4">
    <source>
        <dbReference type="Google" id="ProtNLM"/>
    </source>
</evidence>
<dbReference type="RefSeq" id="WP_067824522.1">
    <property type="nucleotide sequence ID" value="NZ_BAAALP010000076.1"/>
</dbReference>
<gene>
    <name evidence="2" type="ORF">HNR61_006882</name>
</gene>
<dbReference type="EMBL" id="JACJIA010000011">
    <property type="protein sequence ID" value="MBA8955208.1"/>
    <property type="molecule type" value="Genomic_DNA"/>
</dbReference>
<accession>A0A7W3LVQ5</accession>
<dbReference type="InterPro" id="IPR006311">
    <property type="entry name" value="TAT_signal"/>
</dbReference>
<dbReference type="Proteomes" id="UP000572680">
    <property type="component" value="Unassembled WGS sequence"/>
</dbReference>
<feature type="chain" id="PRO_5031113705" description="Secreted protein" evidence="1">
    <location>
        <begin position="32"/>
        <end position="132"/>
    </location>
</feature>
<keyword evidence="3" id="KW-1185">Reference proteome</keyword>
<name>A0A7W3LVQ5_ACTNM</name>
<evidence type="ECO:0000313" key="2">
    <source>
        <dbReference type="EMBL" id="MBA8955208.1"/>
    </source>
</evidence>
<protein>
    <recommendedName>
        <fullName evidence="4">Secreted protein</fullName>
    </recommendedName>
</protein>
<reference evidence="2 3" key="1">
    <citation type="submission" date="2020-08" db="EMBL/GenBank/DDBJ databases">
        <title>Genomic Encyclopedia of Type Strains, Phase IV (KMG-IV): sequencing the most valuable type-strain genomes for metagenomic binning, comparative biology and taxonomic classification.</title>
        <authorList>
            <person name="Goeker M."/>
        </authorList>
    </citation>
    <scope>NUCLEOTIDE SEQUENCE [LARGE SCALE GENOMIC DNA]</scope>
    <source>
        <strain evidence="2 3">DSM 44197</strain>
    </source>
</reference>
<evidence type="ECO:0000256" key="1">
    <source>
        <dbReference type="SAM" id="SignalP"/>
    </source>
</evidence>
<dbReference type="AlphaFoldDB" id="A0A7W3LVQ5"/>
<dbReference type="PROSITE" id="PS51318">
    <property type="entry name" value="TAT"/>
    <property type="match status" value="1"/>
</dbReference>
<dbReference type="PROSITE" id="PS51257">
    <property type="entry name" value="PROKAR_LIPOPROTEIN"/>
    <property type="match status" value="1"/>
</dbReference>
<proteinExistence type="predicted"/>
<feature type="signal peptide" evidence="1">
    <location>
        <begin position="1"/>
        <end position="31"/>
    </location>
</feature>
<keyword evidence="1" id="KW-0732">Signal</keyword>